<dbReference type="Proteomes" id="UP000287651">
    <property type="component" value="Unassembled WGS sequence"/>
</dbReference>
<name>A0A426YIG9_ENSVE</name>
<feature type="compositionally biased region" description="Basic and acidic residues" evidence="1">
    <location>
        <begin position="11"/>
        <end position="21"/>
    </location>
</feature>
<protein>
    <submittedName>
        <fullName evidence="2">Uncharacterized protein</fullName>
    </submittedName>
</protein>
<dbReference type="AlphaFoldDB" id="A0A426YIG9"/>
<evidence type="ECO:0000256" key="1">
    <source>
        <dbReference type="SAM" id="MobiDB-lite"/>
    </source>
</evidence>
<organism evidence="2 3">
    <name type="scientific">Ensete ventricosum</name>
    <name type="common">Abyssinian banana</name>
    <name type="synonym">Musa ensete</name>
    <dbReference type="NCBI Taxonomy" id="4639"/>
    <lineage>
        <taxon>Eukaryota</taxon>
        <taxon>Viridiplantae</taxon>
        <taxon>Streptophyta</taxon>
        <taxon>Embryophyta</taxon>
        <taxon>Tracheophyta</taxon>
        <taxon>Spermatophyta</taxon>
        <taxon>Magnoliopsida</taxon>
        <taxon>Liliopsida</taxon>
        <taxon>Zingiberales</taxon>
        <taxon>Musaceae</taxon>
        <taxon>Ensete</taxon>
    </lineage>
</organism>
<evidence type="ECO:0000313" key="2">
    <source>
        <dbReference type="EMBL" id="RRT51559.1"/>
    </source>
</evidence>
<gene>
    <name evidence="2" type="ORF">B296_00051049</name>
</gene>
<dbReference type="EMBL" id="AMZH03012161">
    <property type="protein sequence ID" value="RRT51559.1"/>
    <property type="molecule type" value="Genomic_DNA"/>
</dbReference>
<evidence type="ECO:0000313" key="3">
    <source>
        <dbReference type="Proteomes" id="UP000287651"/>
    </source>
</evidence>
<feature type="region of interest" description="Disordered" evidence="1">
    <location>
        <begin position="1"/>
        <end position="37"/>
    </location>
</feature>
<proteinExistence type="predicted"/>
<accession>A0A426YIG9</accession>
<comment type="caution">
    <text evidence="2">The sequence shown here is derived from an EMBL/GenBank/DDBJ whole genome shotgun (WGS) entry which is preliminary data.</text>
</comment>
<reference evidence="2 3" key="1">
    <citation type="journal article" date="2014" name="Agronomy (Basel)">
        <title>A Draft Genome Sequence for Ensete ventricosum, the Drought-Tolerant Tree Against Hunger.</title>
        <authorList>
            <person name="Harrison J."/>
            <person name="Moore K.A."/>
            <person name="Paszkiewicz K."/>
            <person name="Jones T."/>
            <person name="Grant M."/>
            <person name="Ambacheew D."/>
            <person name="Muzemil S."/>
            <person name="Studholme D.J."/>
        </authorList>
    </citation>
    <scope>NUCLEOTIDE SEQUENCE [LARGE SCALE GENOMIC DNA]</scope>
</reference>
<sequence>MGALVAAPAHDGGEWHNRDSESTPTVEKSNDKLPKQERWEKLISSPRHGCRVLAVRVPYTHPCSVGKRTVRVGQPSI</sequence>
<feature type="compositionally biased region" description="Basic and acidic residues" evidence="1">
    <location>
        <begin position="28"/>
        <end position="37"/>
    </location>
</feature>